<dbReference type="EC" id="4.2.99.20" evidence="3"/>
<comment type="pathway">
    <text evidence="3">Quinol/quinone metabolism; 1,4-dihydroxy-2-naphthoate biosynthesis; 1,4-dihydroxy-2-naphthoate from chorismate: step 3/7.</text>
</comment>
<keyword evidence="6" id="KW-1185">Reference proteome</keyword>
<evidence type="ECO:0000313" key="5">
    <source>
        <dbReference type="EMBL" id="KEI71140.1"/>
    </source>
</evidence>
<evidence type="ECO:0000259" key="4">
    <source>
        <dbReference type="Pfam" id="PF00561"/>
    </source>
</evidence>
<dbReference type="InterPro" id="IPR000073">
    <property type="entry name" value="AB_hydrolase_1"/>
</dbReference>
<comment type="subunit">
    <text evidence="3">Monomer.</text>
</comment>
<sequence>MSLSYPGLAYHTDGNAGAPALLFLHGFLGNADDWQALKTLLKDDYYLIVIDLPGHGSSQWYEEDARGLDYFCHRLEQTVQTIEQVKGINLEKFNLLGYSLGGRLAMAYTVAFPNRIEKLFLEGAHPGLVSEQERNQRYQSDLQWARRFKLEPVAEVLHDWYKQPVFSDLDDHQIQSLIHERANGKGQLLAEALMAFSLSKQPDYRRALCRLKADCQLRAGSPPFTSVHYFYGENDHKFGQLGQHLLAEHVIHSTHPVAGCGHNIHREQPEAMARLLRELQRSP</sequence>
<comment type="caution">
    <text evidence="5">The sequence shown here is derived from an EMBL/GenBank/DDBJ whole genome shotgun (WGS) entry which is preliminary data.</text>
</comment>
<dbReference type="PANTHER" id="PTHR42916">
    <property type="entry name" value="2-SUCCINYL-5-ENOLPYRUVYL-6-HYDROXY-3-CYCLOHEXENE-1-CARBOXYLATE SYNTHASE"/>
    <property type="match status" value="1"/>
</dbReference>
<gene>
    <name evidence="3" type="primary">menH</name>
    <name evidence="5" type="ORF">GV64_10630</name>
</gene>
<comment type="pathway">
    <text evidence="3">Quinol/quinone metabolism; menaquinone biosynthesis.</text>
</comment>
<dbReference type="NCBIfam" id="TIGR03695">
    <property type="entry name" value="menH_SHCHC"/>
    <property type="match status" value="1"/>
</dbReference>
<proteinExistence type="inferred from homology"/>
<dbReference type="GO" id="GO:0009234">
    <property type="term" value="P:menaquinone biosynthetic process"/>
    <property type="evidence" value="ECO:0007669"/>
    <property type="project" value="UniProtKB-UniRule"/>
</dbReference>
<evidence type="ECO:0000313" key="6">
    <source>
        <dbReference type="Proteomes" id="UP000027997"/>
    </source>
</evidence>
<evidence type="ECO:0000256" key="3">
    <source>
        <dbReference type="HAMAP-Rule" id="MF_01660"/>
    </source>
</evidence>
<comment type="function">
    <text evidence="3">Catalyzes a proton abstraction reaction that results in 2,5-elimination of pyruvate from 2-succinyl-5-enolpyruvyl-6-hydroxy-3-cyclohexene-1-carboxylate (SEPHCHC) and the formation of 2-succinyl-6-hydroxy-2,4-cyclohexadiene-1-carboxylate (SHCHC).</text>
</comment>
<dbReference type="InterPro" id="IPR022485">
    <property type="entry name" value="SHCHC_synthase_MenH"/>
</dbReference>
<dbReference type="HAMAP" id="MF_01660">
    <property type="entry name" value="MenH"/>
    <property type="match status" value="1"/>
</dbReference>
<dbReference type="InterPro" id="IPR029058">
    <property type="entry name" value="AB_hydrolase_fold"/>
</dbReference>
<evidence type="ECO:0000256" key="1">
    <source>
        <dbReference type="ARBA" id="ARBA00022428"/>
    </source>
</evidence>
<dbReference type="AlphaFoldDB" id="A0A081KAG4"/>
<keyword evidence="2 3" id="KW-0456">Lyase</keyword>
<evidence type="ECO:0000256" key="2">
    <source>
        <dbReference type="ARBA" id="ARBA00023239"/>
    </source>
</evidence>
<feature type="domain" description="AB hydrolase-1" evidence="4">
    <location>
        <begin position="19"/>
        <end position="265"/>
    </location>
</feature>
<dbReference type="EMBL" id="JOJP01000001">
    <property type="protein sequence ID" value="KEI71140.1"/>
    <property type="molecule type" value="Genomic_DNA"/>
</dbReference>
<dbReference type="STRING" id="305900.GV64_10630"/>
<dbReference type="Pfam" id="PF00561">
    <property type="entry name" value="Abhydrolase_1"/>
    <property type="match status" value="1"/>
</dbReference>
<dbReference type="SUPFAM" id="SSF53474">
    <property type="entry name" value="alpha/beta-Hydrolases"/>
    <property type="match status" value="1"/>
</dbReference>
<name>A0A081KAG4_9GAMM</name>
<dbReference type="RefSeq" id="WP_020582688.1">
    <property type="nucleotide sequence ID" value="NZ_JOJP01000001.1"/>
</dbReference>
<dbReference type="UniPathway" id="UPA00079"/>
<accession>A0A081KAG4</accession>
<dbReference type="PANTHER" id="PTHR42916:SF1">
    <property type="entry name" value="PROTEIN PHYLLO, CHLOROPLASTIC"/>
    <property type="match status" value="1"/>
</dbReference>
<comment type="catalytic activity">
    <reaction evidence="3">
        <text>5-enolpyruvoyl-6-hydroxy-2-succinyl-cyclohex-3-ene-1-carboxylate = (1R,6R)-6-hydroxy-2-succinyl-cyclohexa-2,4-diene-1-carboxylate + pyruvate</text>
        <dbReference type="Rhea" id="RHEA:25597"/>
        <dbReference type="ChEBI" id="CHEBI:15361"/>
        <dbReference type="ChEBI" id="CHEBI:58689"/>
        <dbReference type="ChEBI" id="CHEBI:58818"/>
        <dbReference type="EC" id="4.2.99.20"/>
    </reaction>
</comment>
<dbReference type="eggNOG" id="COG0596">
    <property type="taxonomic scope" value="Bacteria"/>
</dbReference>
<protein>
    <recommendedName>
        <fullName evidence="3">Putative 2-succinyl-6-hydroxy-2,4-cyclohexadiene-1-carboxylate synthase</fullName>
        <shortName evidence="3">SHCHC synthase</shortName>
        <ecNumber evidence="3">4.2.99.20</ecNumber>
    </recommendedName>
</protein>
<keyword evidence="1 3" id="KW-0474">Menaquinone biosynthesis</keyword>
<dbReference type="Proteomes" id="UP000027997">
    <property type="component" value="Unassembled WGS sequence"/>
</dbReference>
<reference evidence="5 6" key="1">
    <citation type="submission" date="2014-06" db="EMBL/GenBank/DDBJ databases">
        <title>Whole Genome Sequences of Three Symbiotic Endozoicomonas Bacteria.</title>
        <authorList>
            <person name="Neave M.J."/>
            <person name="Apprill A."/>
            <person name="Voolstra C.R."/>
        </authorList>
    </citation>
    <scope>NUCLEOTIDE SEQUENCE [LARGE SCALE GENOMIC DNA]</scope>
    <source>
        <strain evidence="5 6">DSM 22380</strain>
    </source>
</reference>
<dbReference type="UniPathway" id="UPA01057">
    <property type="reaction ID" value="UER00900"/>
</dbReference>
<dbReference type="Gene3D" id="3.40.50.1820">
    <property type="entry name" value="alpha/beta hydrolase"/>
    <property type="match status" value="1"/>
</dbReference>
<organism evidence="5 6">
    <name type="scientific">Endozoicomonas elysicola</name>
    <dbReference type="NCBI Taxonomy" id="305900"/>
    <lineage>
        <taxon>Bacteria</taxon>
        <taxon>Pseudomonadati</taxon>
        <taxon>Pseudomonadota</taxon>
        <taxon>Gammaproteobacteria</taxon>
        <taxon>Oceanospirillales</taxon>
        <taxon>Endozoicomonadaceae</taxon>
        <taxon>Endozoicomonas</taxon>
    </lineage>
</organism>
<dbReference type="PRINTS" id="PR00111">
    <property type="entry name" value="ABHYDROLASE"/>
</dbReference>
<comment type="similarity">
    <text evidence="3">Belongs to the AB hydrolase superfamily. MenH family.</text>
</comment>
<dbReference type="GO" id="GO:0070205">
    <property type="term" value="F:2-succinyl-6-hydroxy-2,4-cyclohexadiene-1-carboxylate synthase activity"/>
    <property type="evidence" value="ECO:0007669"/>
    <property type="project" value="UniProtKB-UniRule"/>
</dbReference>